<dbReference type="InterPro" id="IPR050187">
    <property type="entry name" value="Lipid_Phosphate_FormReg"/>
</dbReference>
<dbReference type="SUPFAM" id="SSF111331">
    <property type="entry name" value="NAD kinase/diacylglycerol kinase-like"/>
    <property type="match status" value="1"/>
</dbReference>
<feature type="domain" description="DAGKc" evidence="1">
    <location>
        <begin position="16"/>
        <end position="148"/>
    </location>
</feature>
<keyword evidence="2" id="KW-0808">Transferase</keyword>
<keyword evidence="2" id="KW-0418">Kinase</keyword>
<gene>
    <name evidence="2" type="ORF">SAMN06265795_11297</name>
</gene>
<evidence type="ECO:0000313" key="2">
    <source>
        <dbReference type="EMBL" id="SNT04164.1"/>
    </source>
</evidence>
<dbReference type="PANTHER" id="PTHR12358:SF54">
    <property type="entry name" value="SPHINGOSINE KINASE RELATED PROTEIN"/>
    <property type="match status" value="1"/>
</dbReference>
<dbReference type="Gene3D" id="2.60.200.40">
    <property type="match status" value="1"/>
</dbReference>
<dbReference type="OrthoDB" id="142078at2"/>
<dbReference type="Proteomes" id="UP000198284">
    <property type="component" value="Unassembled WGS sequence"/>
</dbReference>
<name>A0A239JHG6_9BURK</name>
<dbReference type="RefSeq" id="WP_089400438.1">
    <property type="nucleotide sequence ID" value="NZ_FZOT01000012.1"/>
</dbReference>
<protein>
    <submittedName>
        <fullName evidence="2">Diacylglycerol kinase family enzyme</fullName>
    </submittedName>
</protein>
<evidence type="ECO:0000259" key="1">
    <source>
        <dbReference type="PROSITE" id="PS50146"/>
    </source>
</evidence>
<dbReference type="Pfam" id="PF00781">
    <property type="entry name" value="DAGK_cat"/>
    <property type="match status" value="1"/>
</dbReference>
<dbReference type="InterPro" id="IPR001206">
    <property type="entry name" value="Diacylglycerol_kinase_cat_dom"/>
</dbReference>
<reference evidence="2 3" key="1">
    <citation type="submission" date="2017-06" db="EMBL/GenBank/DDBJ databases">
        <authorList>
            <person name="Kim H.J."/>
            <person name="Triplett B.A."/>
        </authorList>
    </citation>
    <scope>NUCLEOTIDE SEQUENCE [LARGE SCALE GENOMIC DNA]</scope>
    <source>
        <strain evidence="2 3">U15</strain>
    </source>
</reference>
<sequence>MTDIQPVQALPSASPAAGRRITVILNLRAGSGEKPALRQAIEEALAPAGDRLAIVDVAPPARLAALCDRHASEAATCGGMLVAVGGDGTINAVASACLRHGVAMGVIPAGTFNYFARQLGIPQDAAEAARLLLAPALRRVTVAKVNEQVFLNNASFGLYSRIIREREQDKARFGRSRIVAVLSAVATLLAGYRPFAVKIASARHEQVRRTAMVFVCHNELQLARLELDAVQCARERRLAVLLLRPVTRFGAAKLLWHGATRRLNQNESLETFCADAFSAATRKRRIDVVVDGEIVRLATPLDFRILPDALTVAVPHDGLPA</sequence>
<dbReference type="PANTHER" id="PTHR12358">
    <property type="entry name" value="SPHINGOSINE KINASE"/>
    <property type="match status" value="1"/>
</dbReference>
<dbReference type="PROSITE" id="PS50146">
    <property type="entry name" value="DAGK"/>
    <property type="match status" value="1"/>
</dbReference>
<accession>A0A239JHG6</accession>
<keyword evidence="3" id="KW-1185">Reference proteome</keyword>
<dbReference type="AlphaFoldDB" id="A0A239JHG6"/>
<proteinExistence type="predicted"/>
<dbReference type="Gene3D" id="3.40.50.10330">
    <property type="entry name" value="Probable inorganic polyphosphate/atp-NAD kinase, domain 1"/>
    <property type="match status" value="1"/>
</dbReference>
<evidence type="ECO:0000313" key="3">
    <source>
        <dbReference type="Proteomes" id="UP000198284"/>
    </source>
</evidence>
<dbReference type="InterPro" id="IPR017438">
    <property type="entry name" value="ATP-NAD_kinase_N"/>
</dbReference>
<dbReference type="InterPro" id="IPR016064">
    <property type="entry name" value="NAD/diacylglycerol_kinase_sf"/>
</dbReference>
<dbReference type="GO" id="GO:0016301">
    <property type="term" value="F:kinase activity"/>
    <property type="evidence" value="ECO:0007669"/>
    <property type="project" value="UniProtKB-KW"/>
</dbReference>
<dbReference type="EMBL" id="FZOT01000012">
    <property type="protein sequence ID" value="SNT04164.1"/>
    <property type="molecule type" value="Genomic_DNA"/>
</dbReference>
<dbReference type="SMART" id="SM00046">
    <property type="entry name" value="DAGKc"/>
    <property type="match status" value="1"/>
</dbReference>
<organism evidence="2 3">
    <name type="scientific">Noviherbaspirillum humi</name>
    <dbReference type="NCBI Taxonomy" id="1688639"/>
    <lineage>
        <taxon>Bacteria</taxon>
        <taxon>Pseudomonadati</taxon>
        <taxon>Pseudomonadota</taxon>
        <taxon>Betaproteobacteria</taxon>
        <taxon>Burkholderiales</taxon>
        <taxon>Oxalobacteraceae</taxon>
        <taxon>Noviherbaspirillum</taxon>
    </lineage>
</organism>